<keyword evidence="7" id="KW-0812">Transmembrane</keyword>
<keyword evidence="18" id="KW-0175">Coiled coil</keyword>
<dbReference type="GO" id="GO:0005524">
    <property type="term" value="F:ATP binding"/>
    <property type="evidence" value="ECO:0007669"/>
    <property type="project" value="UniProtKB-KW"/>
</dbReference>
<comment type="subunit">
    <text evidence="14">At low DSF concentrations, interacts with RpfF.</text>
</comment>
<dbReference type="Gene3D" id="1.10.287.130">
    <property type="match status" value="1"/>
</dbReference>
<evidence type="ECO:0000256" key="4">
    <source>
        <dbReference type="ARBA" id="ARBA00022475"/>
    </source>
</evidence>
<reference evidence="23" key="1">
    <citation type="submission" date="2016-10" db="EMBL/GenBank/DDBJ databases">
        <authorList>
            <person name="Varghese N."/>
            <person name="Submissions S."/>
        </authorList>
    </citation>
    <scope>NUCLEOTIDE SEQUENCE [LARGE SCALE GENOMIC DNA]</scope>
    <source>
        <strain evidence="23">CGMCC 1.12402</strain>
    </source>
</reference>
<evidence type="ECO:0000256" key="8">
    <source>
        <dbReference type="ARBA" id="ARBA00022741"/>
    </source>
</evidence>
<dbReference type="InterPro" id="IPR003661">
    <property type="entry name" value="HisK_dim/P_dom"/>
</dbReference>
<dbReference type="PRINTS" id="PR00344">
    <property type="entry name" value="BCTRLSENSOR"/>
</dbReference>
<keyword evidence="13" id="KW-0472">Membrane</keyword>
<evidence type="ECO:0000256" key="13">
    <source>
        <dbReference type="ARBA" id="ARBA00023136"/>
    </source>
</evidence>
<dbReference type="PANTHER" id="PTHR45339:SF1">
    <property type="entry name" value="HYBRID SIGNAL TRANSDUCTION HISTIDINE KINASE J"/>
    <property type="match status" value="1"/>
</dbReference>
<dbReference type="SUPFAM" id="SSF47384">
    <property type="entry name" value="Homodimeric domain of signal transducing histidine kinase"/>
    <property type="match status" value="1"/>
</dbReference>
<dbReference type="InterPro" id="IPR005467">
    <property type="entry name" value="His_kinase_dom"/>
</dbReference>
<feature type="modified residue" description="4-aspartylphosphate" evidence="17">
    <location>
        <position position="585"/>
    </location>
</feature>
<evidence type="ECO:0000256" key="15">
    <source>
        <dbReference type="ARBA" id="ARBA00068150"/>
    </source>
</evidence>
<dbReference type="Gene3D" id="1.20.120.160">
    <property type="entry name" value="HPT domain"/>
    <property type="match status" value="1"/>
</dbReference>
<feature type="coiled-coil region" evidence="18">
    <location>
        <begin position="183"/>
        <end position="243"/>
    </location>
</feature>
<comment type="subcellular location">
    <subcellularLocation>
        <location evidence="2">Cell membrane</location>
        <topology evidence="2">Multi-pass membrane protein</topology>
    </subcellularLocation>
</comment>
<sequence length="782" mass="88210">MVHTLEKSAEPNYNLLILKEVTFFINEMERTIDIYRNDLTPVYLRTFNDALEETHYLIDSLKNQTPSQESLELYDSLSYNIKEWAKIQTKMANVNSDLLGSTLEELTQKIQNLSNNPSQPNAQITPDADTLSAEEKKNGFFKRLFGRKNKVNEEALVPDSVDQGPTQSELLQREILAELEAAKTQSLKKNSELRFEIHQLEQEAAVYQEQIVALIEQLETIEIENSNENVRSVEALAKSTNQEIVVFSALSSALLLITIISQLNYIARNRKYQRALSNAKVHAEELASTKEKFLANMSHEIRTPMNAIAGFTNQLLKTDMTAKQRDQLEVVKNSSDHLIHLLNDILDLSKLQANKVKLEEEIFDIKSVLFESMRIFEDKAEAKGIALKTEFETVPRYVTGDPHRLRQMMTNLISNAIKYTDHGSVTLHAKVERKDNNQMTMRIAVKDTGNGIPKAKQKRIFEEFEQAHTADQQQGTGLGLAITNMLVRLHKGSILIDSEENKGTEMTLLIPYKLGRKNQKPEKEPKAPKIELSNLHILIADDEPFNLKLLEAVFSSHDVSLVLAHDGSQAYEQLANQHFDLAILDVKMPGLSGFEIVEKIRNEKGPNQSAPFIALTATISDQEKLQSKNSGFNSIMRKPFDEQELLATIKDVTQKKPDTSSKPKEPNASQLGLAAGEVLFDLSTLKSIGDKDFVDEMIHTFKQSANTSLKNLRKAVKLQIRNGISDEAHKMLPPARHLSAKTLVTAIEKLQNMANTASFEQISNQIDRVESIYTLIKKDLDA</sequence>
<keyword evidence="11" id="KW-1133">Transmembrane helix</keyword>
<evidence type="ECO:0000256" key="2">
    <source>
        <dbReference type="ARBA" id="ARBA00004651"/>
    </source>
</evidence>
<dbReference type="FunFam" id="3.30.565.10:FF:000010">
    <property type="entry name" value="Sensor histidine kinase RcsC"/>
    <property type="match status" value="1"/>
</dbReference>
<dbReference type="InterPro" id="IPR036641">
    <property type="entry name" value="HPT_dom_sf"/>
</dbReference>
<keyword evidence="10" id="KW-0067">ATP-binding</keyword>
<dbReference type="InterPro" id="IPR036890">
    <property type="entry name" value="HATPase_C_sf"/>
</dbReference>
<dbReference type="SMART" id="SM00387">
    <property type="entry name" value="HATPase_c"/>
    <property type="match status" value="1"/>
</dbReference>
<evidence type="ECO:0000313" key="22">
    <source>
        <dbReference type="EMBL" id="SEV91870.1"/>
    </source>
</evidence>
<evidence type="ECO:0000256" key="9">
    <source>
        <dbReference type="ARBA" id="ARBA00022777"/>
    </source>
</evidence>
<accession>A0A1I0MU94</accession>
<dbReference type="SUPFAM" id="SSF47226">
    <property type="entry name" value="Histidine-containing phosphotransfer domain, HPT domain"/>
    <property type="match status" value="1"/>
</dbReference>
<evidence type="ECO:0000256" key="14">
    <source>
        <dbReference type="ARBA" id="ARBA00064003"/>
    </source>
</evidence>
<name>A0A1I0MU94_9BACT</name>
<gene>
    <name evidence="22" type="ORF">SAMN05216290_0680</name>
</gene>
<evidence type="ECO:0000313" key="23">
    <source>
        <dbReference type="Proteomes" id="UP000199437"/>
    </source>
</evidence>
<feature type="modified residue" description="Phosphohistidine" evidence="16">
    <location>
        <position position="729"/>
    </location>
</feature>
<dbReference type="SMART" id="SM00448">
    <property type="entry name" value="REC"/>
    <property type="match status" value="1"/>
</dbReference>
<dbReference type="CDD" id="cd00082">
    <property type="entry name" value="HisKA"/>
    <property type="match status" value="1"/>
</dbReference>
<keyword evidence="23" id="KW-1185">Reference proteome</keyword>
<keyword evidence="8" id="KW-0547">Nucleotide-binding</keyword>
<evidence type="ECO:0000256" key="10">
    <source>
        <dbReference type="ARBA" id="ARBA00022840"/>
    </source>
</evidence>
<dbReference type="GO" id="GO:0000155">
    <property type="term" value="F:phosphorelay sensor kinase activity"/>
    <property type="evidence" value="ECO:0007669"/>
    <property type="project" value="InterPro"/>
</dbReference>
<keyword evidence="6" id="KW-0808">Transferase</keyword>
<evidence type="ECO:0000256" key="16">
    <source>
        <dbReference type="PROSITE-ProRule" id="PRU00110"/>
    </source>
</evidence>
<dbReference type="EC" id="2.7.13.3" evidence="3"/>
<dbReference type="Gene3D" id="3.40.50.2300">
    <property type="match status" value="1"/>
</dbReference>
<protein>
    <recommendedName>
        <fullName evidence="15">Sensory/regulatory protein RpfC</fullName>
        <ecNumber evidence="3">2.7.13.3</ecNumber>
    </recommendedName>
</protein>
<evidence type="ECO:0000256" key="6">
    <source>
        <dbReference type="ARBA" id="ARBA00022679"/>
    </source>
</evidence>
<dbReference type="SMART" id="SM00388">
    <property type="entry name" value="HisKA"/>
    <property type="match status" value="1"/>
</dbReference>
<keyword evidence="12" id="KW-0902">Two-component regulatory system</keyword>
<dbReference type="Proteomes" id="UP000199437">
    <property type="component" value="Unassembled WGS sequence"/>
</dbReference>
<evidence type="ECO:0000259" key="20">
    <source>
        <dbReference type="PROSITE" id="PS50110"/>
    </source>
</evidence>
<dbReference type="PANTHER" id="PTHR45339">
    <property type="entry name" value="HYBRID SIGNAL TRANSDUCTION HISTIDINE KINASE J"/>
    <property type="match status" value="1"/>
</dbReference>
<feature type="domain" description="HPt" evidence="21">
    <location>
        <begin position="690"/>
        <end position="782"/>
    </location>
</feature>
<dbReference type="InterPro" id="IPR036097">
    <property type="entry name" value="HisK_dim/P_sf"/>
</dbReference>
<dbReference type="GO" id="GO:0005886">
    <property type="term" value="C:plasma membrane"/>
    <property type="evidence" value="ECO:0007669"/>
    <property type="project" value="UniProtKB-SubCell"/>
</dbReference>
<dbReference type="Pfam" id="PF00072">
    <property type="entry name" value="Response_reg"/>
    <property type="match status" value="1"/>
</dbReference>
<dbReference type="Pfam" id="PF00512">
    <property type="entry name" value="HisKA"/>
    <property type="match status" value="1"/>
</dbReference>
<evidence type="ECO:0000256" key="7">
    <source>
        <dbReference type="ARBA" id="ARBA00022692"/>
    </source>
</evidence>
<dbReference type="FunFam" id="1.10.287.130:FF:000002">
    <property type="entry name" value="Two-component osmosensing histidine kinase"/>
    <property type="match status" value="1"/>
</dbReference>
<dbReference type="SUPFAM" id="SSF55874">
    <property type="entry name" value="ATPase domain of HSP90 chaperone/DNA topoisomerase II/histidine kinase"/>
    <property type="match status" value="1"/>
</dbReference>
<dbReference type="PROSITE" id="PS50894">
    <property type="entry name" value="HPT"/>
    <property type="match status" value="1"/>
</dbReference>
<evidence type="ECO:0000256" key="1">
    <source>
        <dbReference type="ARBA" id="ARBA00000085"/>
    </source>
</evidence>
<evidence type="ECO:0000256" key="3">
    <source>
        <dbReference type="ARBA" id="ARBA00012438"/>
    </source>
</evidence>
<dbReference type="AlphaFoldDB" id="A0A1I0MU94"/>
<evidence type="ECO:0000256" key="5">
    <source>
        <dbReference type="ARBA" id="ARBA00022553"/>
    </source>
</evidence>
<proteinExistence type="predicted"/>
<feature type="domain" description="Histidine kinase" evidence="19">
    <location>
        <begin position="296"/>
        <end position="514"/>
    </location>
</feature>
<dbReference type="STRING" id="1267423.SAMN05216290_0680"/>
<organism evidence="22 23">
    <name type="scientific">Roseivirga pacifica</name>
    <dbReference type="NCBI Taxonomy" id="1267423"/>
    <lineage>
        <taxon>Bacteria</taxon>
        <taxon>Pseudomonadati</taxon>
        <taxon>Bacteroidota</taxon>
        <taxon>Cytophagia</taxon>
        <taxon>Cytophagales</taxon>
        <taxon>Roseivirgaceae</taxon>
        <taxon>Roseivirga</taxon>
    </lineage>
</organism>
<dbReference type="InterPro" id="IPR008207">
    <property type="entry name" value="Sig_transdc_His_kin_Hpt_dom"/>
</dbReference>
<dbReference type="InterPro" id="IPR011006">
    <property type="entry name" value="CheY-like_superfamily"/>
</dbReference>
<dbReference type="InterPro" id="IPR003594">
    <property type="entry name" value="HATPase_dom"/>
</dbReference>
<dbReference type="InterPro" id="IPR001789">
    <property type="entry name" value="Sig_transdc_resp-reg_receiver"/>
</dbReference>
<evidence type="ECO:0000259" key="21">
    <source>
        <dbReference type="PROSITE" id="PS50894"/>
    </source>
</evidence>
<evidence type="ECO:0000256" key="11">
    <source>
        <dbReference type="ARBA" id="ARBA00022989"/>
    </source>
</evidence>
<evidence type="ECO:0000256" key="12">
    <source>
        <dbReference type="ARBA" id="ARBA00023012"/>
    </source>
</evidence>
<dbReference type="PROSITE" id="PS50110">
    <property type="entry name" value="RESPONSE_REGULATORY"/>
    <property type="match status" value="1"/>
</dbReference>
<evidence type="ECO:0000259" key="19">
    <source>
        <dbReference type="PROSITE" id="PS50109"/>
    </source>
</evidence>
<dbReference type="Gene3D" id="3.30.565.10">
    <property type="entry name" value="Histidine kinase-like ATPase, C-terminal domain"/>
    <property type="match status" value="1"/>
</dbReference>
<dbReference type="CDD" id="cd17546">
    <property type="entry name" value="REC_hyHK_CKI1_RcsC-like"/>
    <property type="match status" value="1"/>
</dbReference>
<dbReference type="InterPro" id="IPR004358">
    <property type="entry name" value="Sig_transdc_His_kin-like_C"/>
</dbReference>
<keyword evidence="5 17" id="KW-0597">Phosphoprotein</keyword>
<dbReference type="EMBL" id="FOIR01000001">
    <property type="protein sequence ID" value="SEV91870.1"/>
    <property type="molecule type" value="Genomic_DNA"/>
</dbReference>
<dbReference type="SUPFAM" id="SSF52172">
    <property type="entry name" value="CheY-like"/>
    <property type="match status" value="1"/>
</dbReference>
<dbReference type="Pfam" id="PF02518">
    <property type="entry name" value="HATPase_c"/>
    <property type="match status" value="1"/>
</dbReference>
<evidence type="ECO:0000256" key="17">
    <source>
        <dbReference type="PROSITE-ProRule" id="PRU00169"/>
    </source>
</evidence>
<comment type="catalytic activity">
    <reaction evidence="1">
        <text>ATP + protein L-histidine = ADP + protein N-phospho-L-histidine.</text>
        <dbReference type="EC" id="2.7.13.3"/>
    </reaction>
</comment>
<dbReference type="CDD" id="cd16922">
    <property type="entry name" value="HATPase_EvgS-ArcB-TorS-like"/>
    <property type="match status" value="1"/>
</dbReference>
<feature type="domain" description="Response regulatory" evidence="20">
    <location>
        <begin position="536"/>
        <end position="653"/>
    </location>
</feature>
<keyword evidence="4" id="KW-1003">Cell membrane</keyword>
<evidence type="ECO:0000256" key="18">
    <source>
        <dbReference type="SAM" id="Coils"/>
    </source>
</evidence>
<dbReference type="PROSITE" id="PS50109">
    <property type="entry name" value="HIS_KIN"/>
    <property type="match status" value="1"/>
</dbReference>
<dbReference type="RefSeq" id="WP_162844667.1">
    <property type="nucleotide sequence ID" value="NZ_RBHZ01000001.1"/>
</dbReference>
<keyword evidence="9 22" id="KW-0418">Kinase</keyword>